<dbReference type="EMBL" id="SOSA01001199">
    <property type="protein sequence ID" value="THC87455.1"/>
    <property type="molecule type" value="Genomic_DNA"/>
</dbReference>
<dbReference type="Proteomes" id="UP000308092">
    <property type="component" value="Unassembled WGS sequence"/>
</dbReference>
<feature type="compositionally biased region" description="Acidic residues" evidence="1">
    <location>
        <begin position="56"/>
        <end position="66"/>
    </location>
</feature>
<feature type="compositionally biased region" description="Basic and acidic residues" evidence="1">
    <location>
        <begin position="74"/>
        <end position="84"/>
    </location>
</feature>
<dbReference type="VEuPathDB" id="FungiDB:EYZ11_013098"/>
<keyword evidence="3" id="KW-1185">Reference proteome</keyword>
<evidence type="ECO:0000313" key="3">
    <source>
        <dbReference type="Proteomes" id="UP000308092"/>
    </source>
</evidence>
<reference evidence="2 3" key="1">
    <citation type="submission" date="2019-03" db="EMBL/GenBank/DDBJ databases">
        <title>The genome sequence of a newly discovered highly antifungal drug resistant Aspergillus species, Aspergillus tanneri NIH 1004.</title>
        <authorList>
            <person name="Mounaud S."/>
            <person name="Singh I."/>
            <person name="Joardar V."/>
            <person name="Pakala S."/>
            <person name="Pakala S."/>
            <person name="Venepally P."/>
            <person name="Hoover J."/>
            <person name="Nierman W."/>
            <person name="Chung J."/>
            <person name="Losada L."/>
        </authorList>
    </citation>
    <scope>NUCLEOTIDE SEQUENCE [LARGE SCALE GENOMIC DNA]</scope>
    <source>
        <strain evidence="2 3">NIH1004</strain>
    </source>
</reference>
<name>A0A4S3IYS6_9EURO</name>
<feature type="region of interest" description="Disordered" evidence="1">
    <location>
        <begin position="56"/>
        <end position="84"/>
    </location>
</feature>
<proteinExistence type="predicted"/>
<comment type="caution">
    <text evidence="2">The sequence shown here is derived from an EMBL/GenBank/DDBJ whole genome shotgun (WGS) entry which is preliminary data.</text>
</comment>
<evidence type="ECO:0000313" key="2">
    <source>
        <dbReference type="EMBL" id="THC87455.1"/>
    </source>
</evidence>
<protein>
    <submittedName>
        <fullName evidence="2">Uncharacterized protein</fullName>
    </submittedName>
</protein>
<organism evidence="2 3">
    <name type="scientific">Aspergillus tanneri</name>
    <dbReference type="NCBI Taxonomy" id="1220188"/>
    <lineage>
        <taxon>Eukaryota</taxon>
        <taxon>Fungi</taxon>
        <taxon>Dikarya</taxon>
        <taxon>Ascomycota</taxon>
        <taxon>Pezizomycotina</taxon>
        <taxon>Eurotiomycetes</taxon>
        <taxon>Eurotiomycetidae</taxon>
        <taxon>Eurotiales</taxon>
        <taxon>Aspergillaceae</taxon>
        <taxon>Aspergillus</taxon>
        <taxon>Aspergillus subgen. Circumdati</taxon>
    </lineage>
</organism>
<sequence>MKMVARVFTAQLSCLRHSPQATESGSEVDREPDELDIWPLIKEPTAALYYEEACPEPEPEPAEECYGEQCPEVPSEHRGGPTHS</sequence>
<evidence type="ECO:0000256" key="1">
    <source>
        <dbReference type="SAM" id="MobiDB-lite"/>
    </source>
</evidence>
<dbReference type="AlphaFoldDB" id="A0A4S3IYS6"/>
<accession>A0A4S3IYS6</accession>
<gene>
    <name evidence="2" type="ORF">EYZ11_013098</name>
</gene>